<dbReference type="Proteomes" id="UP000321523">
    <property type="component" value="Unassembled WGS sequence"/>
</dbReference>
<evidence type="ECO:0000256" key="1">
    <source>
        <dbReference type="SAM" id="SignalP"/>
    </source>
</evidence>
<evidence type="ECO:0000313" key="3">
    <source>
        <dbReference type="Proteomes" id="UP000321523"/>
    </source>
</evidence>
<name>A0A512DVY5_9PROT</name>
<feature type="signal peptide" evidence="1">
    <location>
        <begin position="1"/>
        <end position="22"/>
    </location>
</feature>
<dbReference type="OrthoDB" id="7376303at2"/>
<gene>
    <name evidence="2" type="ORF">SAE02_47870</name>
</gene>
<dbReference type="AlphaFoldDB" id="A0A512DVY5"/>
<comment type="caution">
    <text evidence="2">The sequence shown here is derived from an EMBL/GenBank/DDBJ whole genome shotgun (WGS) entry which is preliminary data.</text>
</comment>
<reference evidence="2 3" key="1">
    <citation type="submission" date="2019-07" db="EMBL/GenBank/DDBJ databases">
        <title>Whole genome shotgun sequence of Skermanella aerolata NBRC 106429.</title>
        <authorList>
            <person name="Hosoyama A."/>
            <person name="Uohara A."/>
            <person name="Ohji S."/>
            <person name="Ichikawa N."/>
        </authorList>
    </citation>
    <scope>NUCLEOTIDE SEQUENCE [LARGE SCALE GENOMIC DNA]</scope>
    <source>
        <strain evidence="2 3">NBRC 106429</strain>
    </source>
</reference>
<organism evidence="2 3">
    <name type="scientific">Skermanella aerolata</name>
    <dbReference type="NCBI Taxonomy" id="393310"/>
    <lineage>
        <taxon>Bacteria</taxon>
        <taxon>Pseudomonadati</taxon>
        <taxon>Pseudomonadota</taxon>
        <taxon>Alphaproteobacteria</taxon>
        <taxon>Rhodospirillales</taxon>
        <taxon>Azospirillaceae</taxon>
        <taxon>Skermanella</taxon>
    </lineage>
</organism>
<protein>
    <submittedName>
        <fullName evidence="2">Uncharacterized protein</fullName>
    </submittedName>
</protein>
<dbReference type="RefSeq" id="WP_044430599.1">
    <property type="nucleotide sequence ID" value="NZ_BJYZ01000022.1"/>
</dbReference>
<evidence type="ECO:0000313" key="2">
    <source>
        <dbReference type="EMBL" id="GEO40639.1"/>
    </source>
</evidence>
<sequence length="191" mass="20933">MRRAAILPLLLSSLITGPDAWAQDTGSSDRHDPEEWVISETRSPVDYSPQVSAMIASIPSPGNWGMSFSLHCRQGRTEALFGIPDFARFPAGSGFPVEYLAVSQQAIDARSVERRWVERRGVERGFDEVSGAVDAALTGDAVAFLKSLPDDGILSVRVRDRNAVTHDAEFHLKDFGPVRDKLAAACNWPPR</sequence>
<accession>A0A512DVY5</accession>
<dbReference type="EMBL" id="BJYZ01000022">
    <property type="protein sequence ID" value="GEO40639.1"/>
    <property type="molecule type" value="Genomic_DNA"/>
</dbReference>
<proteinExistence type="predicted"/>
<keyword evidence="1" id="KW-0732">Signal</keyword>
<feature type="chain" id="PRO_5022164565" evidence="1">
    <location>
        <begin position="23"/>
        <end position="191"/>
    </location>
</feature>
<keyword evidence="3" id="KW-1185">Reference proteome</keyword>